<dbReference type="EMBL" id="JGDB01000013">
    <property type="protein sequence ID" value="EXY92728.1"/>
    <property type="molecule type" value="Genomic_DNA"/>
</dbReference>
<reference evidence="1 2" key="1">
    <citation type="submission" date="2014-02" db="EMBL/GenBank/DDBJ databases">
        <authorList>
            <person name="Sears C."/>
            <person name="Carroll K."/>
            <person name="Sack B.R."/>
            <person name="Qadri F."/>
            <person name="Myers L.L."/>
            <person name="Chung G.-T."/>
            <person name="Escheverria P."/>
            <person name="Fraser C.M."/>
            <person name="Sadzewicz L."/>
            <person name="Shefchek K.A."/>
            <person name="Tallon L."/>
            <person name="Das S.P."/>
            <person name="Daugherty S."/>
            <person name="Mongodin E.F."/>
        </authorList>
    </citation>
    <scope>NUCLEOTIDE SEQUENCE [LARGE SCALE GENOMIC DNA]</scope>
    <source>
        <strain evidence="2">3998T(B)3</strain>
    </source>
</reference>
<evidence type="ECO:0000313" key="1">
    <source>
        <dbReference type="EMBL" id="EXY92728.1"/>
    </source>
</evidence>
<evidence type="ECO:0000313" key="2">
    <source>
        <dbReference type="Proteomes" id="UP000020773"/>
    </source>
</evidence>
<gene>
    <name evidence="1" type="ORF">M125_0544</name>
</gene>
<accession>A0A015W3C9</accession>
<comment type="caution">
    <text evidence="1">The sequence shown here is derived from an EMBL/GenBank/DDBJ whole genome shotgun (WGS) entry which is preliminary data.</text>
</comment>
<organism evidence="1 2">
    <name type="scientific">Bacteroides fragilis str. 3998T(B)3</name>
    <dbReference type="NCBI Taxonomy" id="1339316"/>
    <lineage>
        <taxon>Bacteria</taxon>
        <taxon>Pseudomonadati</taxon>
        <taxon>Bacteroidota</taxon>
        <taxon>Bacteroidia</taxon>
        <taxon>Bacteroidales</taxon>
        <taxon>Bacteroidaceae</taxon>
        <taxon>Bacteroides</taxon>
    </lineage>
</organism>
<sequence length="37" mass="4659">MYDIINYFIFKIKKERVNQFLNSFTLYHIIILSKKEF</sequence>
<dbReference type="AlphaFoldDB" id="A0A015W3C9"/>
<protein>
    <submittedName>
        <fullName evidence="1">Uncharacterized protein</fullName>
    </submittedName>
</protein>
<proteinExistence type="predicted"/>
<name>A0A015W3C9_BACFG</name>
<dbReference type="Proteomes" id="UP000020773">
    <property type="component" value="Unassembled WGS sequence"/>
</dbReference>